<proteinExistence type="predicted"/>
<reference evidence="2" key="2">
    <citation type="submission" date="2023-01" db="EMBL/GenBank/DDBJ databases">
        <title>Gilvimarinus xylanilyticus HB14 isolated from Caulerpa lentillifera aquaculture base in Hainan, China.</title>
        <authorList>
            <person name="Zhang Y.-J."/>
        </authorList>
    </citation>
    <scope>NUCLEOTIDE SEQUENCE</scope>
    <source>
        <strain evidence="2">HB14</strain>
    </source>
</reference>
<evidence type="ECO:0000256" key="1">
    <source>
        <dbReference type="SAM" id="Phobius"/>
    </source>
</evidence>
<dbReference type="EMBL" id="JAMFTH010000001">
    <property type="protein sequence ID" value="MCP8899214.1"/>
    <property type="molecule type" value="Genomic_DNA"/>
</dbReference>
<keyword evidence="1" id="KW-0812">Transmembrane</keyword>
<keyword evidence="3" id="KW-1185">Reference proteome</keyword>
<dbReference type="RefSeq" id="WP_253967469.1">
    <property type="nucleotide sequence ID" value="NZ_JAMFTH010000001.1"/>
</dbReference>
<comment type="caution">
    <text evidence="2">The sequence shown here is derived from an EMBL/GenBank/DDBJ whole genome shotgun (WGS) entry which is preliminary data.</text>
</comment>
<evidence type="ECO:0000313" key="3">
    <source>
        <dbReference type="Proteomes" id="UP001139319"/>
    </source>
</evidence>
<dbReference type="PROSITE" id="PS51257">
    <property type="entry name" value="PROKAR_LIPOPROTEIN"/>
    <property type="match status" value="1"/>
</dbReference>
<feature type="transmembrane region" description="Helical" evidence="1">
    <location>
        <begin position="29"/>
        <end position="50"/>
    </location>
</feature>
<dbReference type="Proteomes" id="UP001139319">
    <property type="component" value="Unassembled WGS sequence"/>
</dbReference>
<keyword evidence="1" id="KW-1133">Transmembrane helix</keyword>
<protein>
    <submittedName>
        <fullName evidence="2">Uncharacterized protein</fullName>
    </submittedName>
</protein>
<gene>
    <name evidence="2" type="ORF">M6D89_07895</name>
</gene>
<accession>A0A9X2HY38</accession>
<keyword evidence="1" id="KW-0472">Membrane</keyword>
<dbReference type="AlphaFoldDB" id="A0A9X2HY38"/>
<organism evidence="2 3">
    <name type="scientific">Gilvimarinus xylanilyticus</name>
    <dbReference type="NCBI Taxonomy" id="2944139"/>
    <lineage>
        <taxon>Bacteria</taxon>
        <taxon>Pseudomonadati</taxon>
        <taxon>Pseudomonadota</taxon>
        <taxon>Gammaproteobacteria</taxon>
        <taxon>Cellvibrionales</taxon>
        <taxon>Cellvibrionaceae</taxon>
        <taxon>Gilvimarinus</taxon>
    </lineage>
</organism>
<name>A0A9X2HY38_9GAMM</name>
<reference evidence="2" key="1">
    <citation type="submission" date="2022-05" db="EMBL/GenBank/DDBJ databases">
        <authorList>
            <person name="Sun H.-N."/>
        </authorList>
    </citation>
    <scope>NUCLEOTIDE SEQUENCE</scope>
    <source>
        <strain evidence="2">HB14</strain>
    </source>
</reference>
<sequence length="57" mass="6211">MSKTRLWLLIISALLALVGASIVLPHYSLIAACLYLLAASAFLGLAYVMIKQKLYLS</sequence>
<evidence type="ECO:0000313" key="2">
    <source>
        <dbReference type="EMBL" id="MCP8899214.1"/>
    </source>
</evidence>